<organism evidence="13 14">
    <name type="scientific">Paenibacillus woosongensis</name>
    <dbReference type="NCBI Taxonomy" id="307580"/>
    <lineage>
        <taxon>Bacteria</taxon>
        <taxon>Bacillati</taxon>
        <taxon>Bacillota</taxon>
        <taxon>Bacilli</taxon>
        <taxon>Bacillales</taxon>
        <taxon>Paenibacillaceae</taxon>
        <taxon>Paenibacillus</taxon>
    </lineage>
</organism>
<dbReference type="Proteomes" id="UP001177943">
    <property type="component" value="Chromosome"/>
</dbReference>
<evidence type="ECO:0000259" key="12">
    <source>
        <dbReference type="Pfam" id="PF02687"/>
    </source>
</evidence>
<dbReference type="EMBL" id="CP126084">
    <property type="protein sequence ID" value="WHX50410.1"/>
    <property type="molecule type" value="Genomic_DNA"/>
</dbReference>
<feature type="region of interest" description="Disordered" evidence="10">
    <location>
        <begin position="172"/>
        <end position="192"/>
    </location>
</feature>
<evidence type="ECO:0000313" key="13">
    <source>
        <dbReference type="EMBL" id="WHX50410.1"/>
    </source>
</evidence>
<evidence type="ECO:0000256" key="6">
    <source>
        <dbReference type="ARBA" id="ARBA00022692"/>
    </source>
</evidence>
<proteinExistence type="inferred from homology"/>
<evidence type="ECO:0000256" key="11">
    <source>
        <dbReference type="SAM" id="Phobius"/>
    </source>
</evidence>
<dbReference type="GO" id="GO:0005886">
    <property type="term" value="C:plasma membrane"/>
    <property type="evidence" value="ECO:0007669"/>
    <property type="project" value="UniProtKB-SubCell"/>
</dbReference>
<evidence type="ECO:0000256" key="8">
    <source>
        <dbReference type="ARBA" id="ARBA00023136"/>
    </source>
</evidence>
<dbReference type="PANTHER" id="PTHR43738:SF2">
    <property type="entry name" value="ABC TRANSPORTER PERMEASE"/>
    <property type="match status" value="1"/>
</dbReference>
<evidence type="ECO:0000256" key="10">
    <source>
        <dbReference type="SAM" id="MobiDB-lite"/>
    </source>
</evidence>
<protein>
    <recommendedName>
        <fullName evidence="4">Putative hemin transport system permease protein HrtB</fullName>
    </recommendedName>
</protein>
<feature type="compositionally biased region" description="Basic and acidic residues" evidence="10">
    <location>
        <begin position="180"/>
        <end position="192"/>
    </location>
</feature>
<dbReference type="KEGG" id="pwn:QNH46_07070"/>
<keyword evidence="8 11" id="KW-0472">Membrane</keyword>
<dbReference type="Pfam" id="PF02687">
    <property type="entry name" value="FtsX"/>
    <property type="match status" value="1"/>
</dbReference>
<dbReference type="AlphaFoldDB" id="A0AA95KX29"/>
<gene>
    <name evidence="13" type="ORF">QNH46_07070</name>
</gene>
<name>A0AA95KX29_9BACL</name>
<evidence type="ECO:0000313" key="14">
    <source>
        <dbReference type="Proteomes" id="UP001177943"/>
    </source>
</evidence>
<evidence type="ECO:0000256" key="4">
    <source>
        <dbReference type="ARBA" id="ARBA00016962"/>
    </source>
</evidence>
<accession>A0AA95KX29</accession>
<feature type="domain" description="ABC3 transporter permease C-terminal" evidence="12">
    <location>
        <begin position="288"/>
        <end position="404"/>
    </location>
</feature>
<dbReference type="InterPro" id="IPR051125">
    <property type="entry name" value="ABC-4/HrtB_transporter"/>
</dbReference>
<comment type="similarity">
    <text evidence="2">Belongs to the ABC-4 integral membrane protein family. HrtB subfamily.</text>
</comment>
<dbReference type="RefSeq" id="WP_283927484.1">
    <property type="nucleotide sequence ID" value="NZ_CP126084.1"/>
</dbReference>
<sequence length="412" mass="43895">MSFFHLILRNMLHRKFLSLLTILSVTATVAFVLLLSLSKASVEQGAQKGYGPFDVVVGAQGSQTQLVLNTFYHIGAPVGNIPGRTMDMVLEDSGVEKAYAITTGDNYNGYPIVGVNPDYFLTRYGDQKLQEGSLYSETGEVVVGAYVARMLGLRAGDTFTGAHGLVEGAHHADMDDEGHEGEGHGESGEHHDDHESFIYTVKGILPVLNTPDDRAVFTTLDYAWAVHGQVSGEREITAILIKPASLLGAQELKTKLEGIPQVQAVYTSKAVADVVNLVDQGAGIIEVVTMLCVILAAISILLSLIAAVNERTKDVGLLRLLGKSKGYVLMTLVGEGILVTAAGLVLGLLAGHAASYVLKDALFSYAGIQITPFQWSADHIIIAAATLTIGALASLGPALRLYRMDSLSLFKA</sequence>
<dbReference type="PANTHER" id="PTHR43738">
    <property type="entry name" value="ABC TRANSPORTER, MEMBRANE PROTEIN"/>
    <property type="match status" value="1"/>
</dbReference>
<comment type="subcellular location">
    <subcellularLocation>
        <location evidence="1">Cell membrane</location>
        <topology evidence="1">Multi-pass membrane protein</topology>
    </subcellularLocation>
</comment>
<evidence type="ECO:0000256" key="7">
    <source>
        <dbReference type="ARBA" id="ARBA00022989"/>
    </source>
</evidence>
<feature type="transmembrane region" description="Helical" evidence="11">
    <location>
        <begin position="287"/>
        <end position="307"/>
    </location>
</feature>
<evidence type="ECO:0000256" key="2">
    <source>
        <dbReference type="ARBA" id="ARBA00008697"/>
    </source>
</evidence>
<evidence type="ECO:0000256" key="3">
    <source>
        <dbReference type="ARBA" id="ARBA00011131"/>
    </source>
</evidence>
<evidence type="ECO:0000256" key="9">
    <source>
        <dbReference type="ARBA" id="ARBA00024973"/>
    </source>
</evidence>
<evidence type="ECO:0000256" key="1">
    <source>
        <dbReference type="ARBA" id="ARBA00004651"/>
    </source>
</evidence>
<dbReference type="InterPro" id="IPR003838">
    <property type="entry name" value="ABC3_permease_C"/>
</dbReference>
<feature type="transmembrane region" description="Helical" evidence="11">
    <location>
        <begin position="327"/>
        <end position="350"/>
    </location>
</feature>
<feature type="transmembrane region" description="Helical" evidence="11">
    <location>
        <begin position="380"/>
        <end position="402"/>
    </location>
</feature>
<comment type="function">
    <text evidence="9">Part of the ABC transporter complex hrt involved in hemin import. Responsible for the translocation of the substrate across the membrane.</text>
</comment>
<comment type="subunit">
    <text evidence="3">The complex is composed of two ATP-binding proteins (HrtA), two transmembrane proteins (HrtB) and a solute-binding protein.</text>
</comment>
<reference evidence="13" key="1">
    <citation type="submission" date="2023-05" db="EMBL/GenBank/DDBJ databases">
        <title>Comparative genomics of Bacillaceae isolates and their secondary metabolite potential.</title>
        <authorList>
            <person name="Song L."/>
            <person name="Nielsen L.J."/>
            <person name="Mohite O."/>
            <person name="Xu X."/>
            <person name="Weber T."/>
            <person name="Kovacs A.T."/>
        </authorList>
    </citation>
    <scope>NUCLEOTIDE SEQUENCE</scope>
    <source>
        <strain evidence="13">B2_4</strain>
    </source>
</reference>
<evidence type="ECO:0000256" key="5">
    <source>
        <dbReference type="ARBA" id="ARBA00022475"/>
    </source>
</evidence>
<keyword evidence="7 11" id="KW-1133">Transmembrane helix</keyword>
<keyword evidence="6 11" id="KW-0812">Transmembrane</keyword>
<keyword evidence="5" id="KW-1003">Cell membrane</keyword>